<feature type="domain" description="MaoC-like" evidence="2">
    <location>
        <begin position="32"/>
        <end position="127"/>
    </location>
</feature>
<dbReference type="PANTHER" id="PTHR43664:SF1">
    <property type="entry name" value="BETA-METHYLMALYL-COA DEHYDRATASE"/>
    <property type="match status" value="1"/>
</dbReference>
<sequence length="167" mass="18503">MTITRALGDDFAAPPGDRYFEDYEAGAAYEYGHVHVDESDILEFARRFDPQPIHIDTGFAETGPFQGIIASGWHTGSIMMRLFAEHFLSSVASLASPGVDELRWPAPVRPGDELRMRVAIIEARPSRSKPDRGLVRTRVELLNQDDQIVLSVLPMNLVGRRPTVSGA</sequence>
<evidence type="ECO:0000259" key="2">
    <source>
        <dbReference type="Pfam" id="PF01575"/>
    </source>
</evidence>
<protein>
    <submittedName>
        <fullName evidence="3">Acyl dehydratase</fullName>
    </submittedName>
</protein>
<dbReference type="PANTHER" id="PTHR43664">
    <property type="entry name" value="MONOAMINE OXIDASE-RELATED"/>
    <property type="match status" value="1"/>
</dbReference>
<keyword evidence="4" id="KW-1185">Reference proteome</keyword>
<evidence type="ECO:0000313" key="3">
    <source>
        <dbReference type="EMBL" id="MUN40494.1"/>
    </source>
</evidence>
<dbReference type="InterPro" id="IPR002539">
    <property type="entry name" value="MaoC-like_dom"/>
</dbReference>
<evidence type="ECO:0000256" key="1">
    <source>
        <dbReference type="ARBA" id="ARBA00005254"/>
    </source>
</evidence>
<dbReference type="CDD" id="cd03454">
    <property type="entry name" value="YdeM"/>
    <property type="match status" value="1"/>
</dbReference>
<dbReference type="InterPro" id="IPR029069">
    <property type="entry name" value="HotDog_dom_sf"/>
</dbReference>
<dbReference type="InterPro" id="IPR052342">
    <property type="entry name" value="MCH/BMMD"/>
</dbReference>
<dbReference type="Proteomes" id="UP000432015">
    <property type="component" value="Unassembled WGS sequence"/>
</dbReference>
<accession>A0A7K1L7S3</accession>
<comment type="similarity">
    <text evidence="1">Belongs to the enoyl-CoA hydratase/isomerase family.</text>
</comment>
<proteinExistence type="inferred from homology"/>
<dbReference type="SUPFAM" id="SSF54637">
    <property type="entry name" value="Thioesterase/thiol ester dehydrase-isomerase"/>
    <property type="match status" value="1"/>
</dbReference>
<name>A0A7K1L7S3_9ACTN</name>
<reference evidence="3 4" key="1">
    <citation type="submission" date="2019-11" db="EMBL/GenBank/DDBJ databases">
        <authorList>
            <person name="Cao P."/>
        </authorList>
    </citation>
    <scope>NUCLEOTIDE SEQUENCE [LARGE SCALE GENOMIC DNA]</scope>
    <source>
        <strain evidence="3 4">NEAU-AAG5</strain>
    </source>
</reference>
<dbReference type="Pfam" id="PF01575">
    <property type="entry name" value="MaoC_dehydratas"/>
    <property type="match status" value="1"/>
</dbReference>
<dbReference type="AlphaFoldDB" id="A0A7K1L7S3"/>
<dbReference type="RefSeq" id="WP_156219612.1">
    <property type="nucleotide sequence ID" value="NZ_WOFH01000011.1"/>
</dbReference>
<dbReference type="EMBL" id="WOFH01000011">
    <property type="protein sequence ID" value="MUN40494.1"/>
    <property type="molecule type" value="Genomic_DNA"/>
</dbReference>
<comment type="caution">
    <text evidence="3">The sequence shown here is derived from an EMBL/GenBank/DDBJ whole genome shotgun (WGS) entry which is preliminary data.</text>
</comment>
<gene>
    <name evidence="3" type="ORF">GNZ18_28410</name>
</gene>
<evidence type="ECO:0000313" key="4">
    <source>
        <dbReference type="Proteomes" id="UP000432015"/>
    </source>
</evidence>
<organism evidence="3 4">
    <name type="scientific">Actinomadura litoris</name>
    <dbReference type="NCBI Taxonomy" id="2678616"/>
    <lineage>
        <taxon>Bacteria</taxon>
        <taxon>Bacillati</taxon>
        <taxon>Actinomycetota</taxon>
        <taxon>Actinomycetes</taxon>
        <taxon>Streptosporangiales</taxon>
        <taxon>Thermomonosporaceae</taxon>
        <taxon>Actinomadura</taxon>
    </lineage>
</organism>
<dbReference type="Gene3D" id="3.10.129.10">
    <property type="entry name" value="Hotdog Thioesterase"/>
    <property type="match status" value="1"/>
</dbReference>